<dbReference type="PANTHER" id="PTHR36798:SF2">
    <property type="entry name" value="LARGE RIBOSOMAL SUBUNIT PROTEIN CL38"/>
    <property type="match status" value="1"/>
</dbReference>
<dbReference type="Pfam" id="PF17257">
    <property type="entry name" value="DUF5323"/>
    <property type="match status" value="1"/>
</dbReference>
<dbReference type="Proteomes" id="UP001642360">
    <property type="component" value="Unassembled WGS sequence"/>
</dbReference>
<organism evidence="2 3">
    <name type="scientific">Ilex paraguariensis</name>
    <name type="common">yerba mate</name>
    <dbReference type="NCBI Taxonomy" id="185542"/>
    <lineage>
        <taxon>Eukaryota</taxon>
        <taxon>Viridiplantae</taxon>
        <taxon>Streptophyta</taxon>
        <taxon>Embryophyta</taxon>
        <taxon>Tracheophyta</taxon>
        <taxon>Spermatophyta</taxon>
        <taxon>Magnoliopsida</taxon>
        <taxon>eudicotyledons</taxon>
        <taxon>Gunneridae</taxon>
        <taxon>Pentapetalae</taxon>
        <taxon>asterids</taxon>
        <taxon>campanulids</taxon>
        <taxon>Aquifoliales</taxon>
        <taxon>Aquifoliaceae</taxon>
        <taxon>Ilex</taxon>
    </lineage>
</organism>
<dbReference type="EMBL" id="CAUOFW020003528">
    <property type="protein sequence ID" value="CAK9160493.1"/>
    <property type="molecule type" value="Genomic_DNA"/>
</dbReference>
<evidence type="ECO:0008006" key="4">
    <source>
        <dbReference type="Google" id="ProtNLM"/>
    </source>
</evidence>
<proteinExistence type="predicted"/>
<keyword evidence="3" id="KW-1185">Reference proteome</keyword>
<accession>A0ABC8SUA6</accession>
<sequence length="145" mass="15183">MSVSALICSRMVVVPIHSSLSSSSVGGGATKVAPGVGGGVGGVRVVIESSSRPQKKATKHHMKTRPRKSQAWDIRRGPTVYPPLPPLPPEWTLVTDDAVAETAVCSPPQLPKTTQSGSGVATWEFKGLALEGVCLREEWGGANDD</sequence>
<evidence type="ECO:0000256" key="1">
    <source>
        <dbReference type="SAM" id="MobiDB-lite"/>
    </source>
</evidence>
<comment type="caution">
    <text evidence="2">The sequence shown here is derived from an EMBL/GenBank/DDBJ whole genome shotgun (WGS) entry which is preliminary data.</text>
</comment>
<gene>
    <name evidence="2" type="ORF">ILEXP_LOCUS29259</name>
</gene>
<feature type="region of interest" description="Disordered" evidence="1">
    <location>
        <begin position="48"/>
        <end position="88"/>
    </location>
</feature>
<evidence type="ECO:0000313" key="2">
    <source>
        <dbReference type="EMBL" id="CAK9160493.1"/>
    </source>
</evidence>
<name>A0ABC8SUA6_9AQUA</name>
<evidence type="ECO:0000313" key="3">
    <source>
        <dbReference type="Proteomes" id="UP001642360"/>
    </source>
</evidence>
<protein>
    <recommendedName>
        <fullName evidence="4">50S ribosomal protein 6, chloroplastic</fullName>
    </recommendedName>
</protein>
<dbReference type="InterPro" id="IPR020526">
    <property type="entry name" value="Ribosomal_cL38"/>
</dbReference>
<dbReference type="PANTHER" id="PTHR36798">
    <property type="entry name" value="50S RIBOSOMAL PROTEIN 6, CHLOROPLASTIC"/>
    <property type="match status" value="1"/>
</dbReference>
<feature type="compositionally biased region" description="Basic residues" evidence="1">
    <location>
        <begin position="53"/>
        <end position="68"/>
    </location>
</feature>
<dbReference type="AlphaFoldDB" id="A0ABC8SUA6"/>
<reference evidence="2 3" key="1">
    <citation type="submission" date="2024-02" db="EMBL/GenBank/DDBJ databases">
        <authorList>
            <person name="Vignale AGUSTIN F."/>
            <person name="Sosa J E."/>
            <person name="Modenutti C."/>
        </authorList>
    </citation>
    <scope>NUCLEOTIDE SEQUENCE [LARGE SCALE GENOMIC DNA]</scope>
</reference>